<organism evidence="2 3">
    <name type="scientific">Caldibacillus thermoamylovorans</name>
    <dbReference type="NCBI Taxonomy" id="35841"/>
    <lineage>
        <taxon>Bacteria</taxon>
        <taxon>Bacillati</taxon>
        <taxon>Bacillota</taxon>
        <taxon>Bacilli</taxon>
        <taxon>Bacillales</taxon>
        <taxon>Bacillaceae</taxon>
        <taxon>Caldibacillus</taxon>
    </lineage>
</organism>
<evidence type="ECO:0000256" key="1">
    <source>
        <dbReference type="SAM" id="MobiDB-lite"/>
    </source>
</evidence>
<feature type="compositionally biased region" description="Polar residues" evidence="1">
    <location>
        <begin position="8"/>
        <end position="22"/>
    </location>
</feature>
<name>A0ABD4A918_9BACI</name>
<gene>
    <name evidence="2" type="ORF">B4167_1925</name>
</gene>
<dbReference type="AlphaFoldDB" id="A0ABD4A918"/>
<dbReference type="EMBL" id="JXLU01000028">
    <property type="protein sequence ID" value="KIO73682.1"/>
    <property type="molecule type" value="Genomic_DNA"/>
</dbReference>
<sequence length="61" mass="6898">MGFEKINSKYNGTRKTFGNGPQQEKFFGEHLEEKKGFLTRSTLKPYLSCIGKSRLGIVKGD</sequence>
<evidence type="ECO:0000313" key="3">
    <source>
        <dbReference type="Proteomes" id="UP000032076"/>
    </source>
</evidence>
<dbReference type="Proteomes" id="UP000032076">
    <property type="component" value="Unassembled WGS sequence"/>
</dbReference>
<feature type="region of interest" description="Disordered" evidence="1">
    <location>
        <begin position="1"/>
        <end position="22"/>
    </location>
</feature>
<evidence type="ECO:0000313" key="2">
    <source>
        <dbReference type="EMBL" id="KIO73682.1"/>
    </source>
</evidence>
<reference evidence="2 3" key="1">
    <citation type="submission" date="2015-01" db="EMBL/GenBank/DDBJ databases">
        <title>Draft Genome Sequences of Four Bacillus thermoamylovorans Strains, Isolated From Food Products.</title>
        <authorList>
            <person name="Krawcyk A.O."/>
            <person name="Berendsen E.M."/>
            <person name="Eijlander R.T."/>
            <person name="de Jong A."/>
            <person name="Wells-Bennik M."/>
            <person name="Kuipers O.P."/>
        </authorList>
    </citation>
    <scope>NUCLEOTIDE SEQUENCE [LARGE SCALE GENOMIC DNA]</scope>
    <source>
        <strain evidence="2 3">B4167</strain>
    </source>
</reference>
<proteinExistence type="predicted"/>
<comment type="caution">
    <text evidence="2">The sequence shown here is derived from an EMBL/GenBank/DDBJ whole genome shotgun (WGS) entry which is preliminary data.</text>
</comment>
<accession>A0ABD4A918</accession>
<protein>
    <submittedName>
        <fullName evidence="2">Uncharacterized protein</fullName>
    </submittedName>
</protein>